<dbReference type="Proteomes" id="UP000316184">
    <property type="component" value="Unassembled WGS sequence"/>
</dbReference>
<keyword evidence="2" id="KW-0489">Methyltransferase</keyword>
<dbReference type="AlphaFoldDB" id="A0A561U7Y3"/>
<proteinExistence type="predicted"/>
<dbReference type="Pfam" id="PF08241">
    <property type="entry name" value="Methyltransf_11"/>
    <property type="match status" value="1"/>
</dbReference>
<name>A0A561U7Y3_9PSEU</name>
<keyword evidence="2" id="KW-0808">Transferase</keyword>
<feature type="domain" description="Methyltransferase type 11" evidence="1">
    <location>
        <begin position="52"/>
        <end position="141"/>
    </location>
</feature>
<keyword evidence="3" id="KW-1185">Reference proteome</keyword>
<dbReference type="InterPro" id="IPR029063">
    <property type="entry name" value="SAM-dependent_MTases_sf"/>
</dbReference>
<accession>A0A561U7Y3</accession>
<organism evidence="2 3">
    <name type="scientific">Saccharopolyspora dendranthemae</name>
    <dbReference type="NCBI Taxonomy" id="1181886"/>
    <lineage>
        <taxon>Bacteria</taxon>
        <taxon>Bacillati</taxon>
        <taxon>Actinomycetota</taxon>
        <taxon>Actinomycetes</taxon>
        <taxon>Pseudonocardiales</taxon>
        <taxon>Pseudonocardiaceae</taxon>
        <taxon>Saccharopolyspora</taxon>
    </lineage>
</organism>
<dbReference type="RefSeq" id="WP_145738419.1">
    <property type="nucleotide sequence ID" value="NZ_VIWX01000002.1"/>
</dbReference>
<reference evidence="2 3" key="1">
    <citation type="submission" date="2019-06" db="EMBL/GenBank/DDBJ databases">
        <title>Sequencing the genomes of 1000 actinobacteria strains.</title>
        <authorList>
            <person name="Klenk H.-P."/>
        </authorList>
    </citation>
    <scope>NUCLEOTIDE SEQUENCE [LARGE SCALE GENOMIC DNA]</scope>
    <source>
        <strain evidence="2 3">DSM 46699</strain>
    </source>
</reference>
<gene>
    <name evidence="2" type="ORF">FHU35_12442</name>
</gene>
<dbReference type="Gene3D" id="3.40.50.150">
    <property type="entry name" value="Vaccinia Virus protein VP39"/>
    <property type="match status" value="1"/>
</dbReference>
<dbReference type="GO" id="GO:0032259">
    <property type="term" value="P:methylation"/>
    <property type="evidence" value="ECO:0007669"/>
    <property type="project" value="UniProtKB-KW"/>
</dbReference>
<dbReference type="InterPro" id="IPR013216">
    <property type="entry name" value="Methyltransf_11"/>
</dbReference>
<sequence>MNASAFDPALLADECCLLLDSGEREQLPVRRWNGEPDAADVLMLDRCLGPTLDVGCGPGRMTRALTVRGTAAIGIDTSGVAARMTAERGGFVMRRSVFERIPGEGSWRHVLLADGNVGIGGDPVSLFGRIHQLLAHGGSAVVELQPPGIGVRCRRGSIRGGSWFRWAHVGMDAVDGIAETAGFRTGWTAHRDDRWFAELIRI</sequence>
<dbReference type="OrthoDB" id="4484556at2"/>
<protein>
    <submittedName>
        <fullName evidence="2">Methyltransferase family protein</fullName>
    </submittedName>
</protein>
<evidence type="ECO:0000259" key="1">
    <source>
        <dbReference type="Pfam" id="PF08241"/>
    </source>
</evidence>
<dbReference type="SUPFAM" id="SSF53335">
    <property type="entry name" value="S-adenosyl-L-methionine-dependent methyltransferases"/>
    <property type="match status" value="1"/>
</dbReference>
<comment type="caution">
    <text evidence="2">The sequence shown here is derived from an EMBL/GenBank/DDBJ whole genome shotgun (WGS) entry which is preliminary data.</text>
</comment>
<dbReference type="EMBL" id="VIWX01000002">
    <property type="protein sequence ID" value="TWF95447.1"/>
    <property type="molecule type" value="Genomic_DNA"/>
</dbReference>
<evidence type="ECO:0000313" key="2">
    <source>
        <dbReference type="EMBL" id="TWF95447.1"/>
    </source>
</evidence>
<dbReference type="GO" id="GO:0008757">
    <property type="term" value="F:S-adenosylmethionine-dependent methyltransferase activity"/>
    <property type="evidence" value="ECO:0007669"/>
    <property type="project" value="InterPro"/>
</dbReference>
<evidence type="ECO:0000313" key="3">
    <source>
        <dbReference type="Proteomes" id="UP000316184"/>
    </source>
</evidence>